<keyword evidence="1" id="KW-0812">Transmembrane</keyword>
<keyword evidence="3" id="KW-1185">Reference proteome</keyword>
<evidence type="ECO:0000256" key="1">
    <source>
        <dbReference type="SAM" id="Phobius"/>
    </source>
</evidence>
<accession>A0A8J2QJL7</accession>
<reference evidence="2" key="1">
    <citation type="submission" date="2021-09" db="EMBL/GenBank/DDBJ databases">
        <authorList>
            <person name="Martin H S."/>
        </authorList>
    </citation>
    <scope>NUCLEOTIDE SEQUENCE</scope>
</reference>
<gene>
    <name evidence="2" type="ORF">DCHRY22_LOCUS2715</name>
</gene>
<organism evidence="2 3">
    <name type="scientific">Danaus chrysippus</name>
    <name type="common">African queen</name>
    <dbReference type="NCBI Taxonomy" id="151541"/>
    <lineage>
        <taxon>Eukaryota</taxon>
        <taxon>Metazoa</taxon>
        <taxon>Ecdysozoa</taxon>
        <taxon>Arthropoda</taxon>
        <taxon>Hexapoda</taxon>
        <taxon>Insecta</taxon>
        <taxon>Pterygota</taxon>
        <taxon>Neoptera</taxon>
        <taxon>Endopterygota</taxon>
        <taxon>Lepidoptera</taxon>
        <taxon>Glossata</taxon>
        <taxon>Ditrysia</taxon>
        <taxon>Papilionoidea</taxon>
        <taxon>Nymphalidae</taxon>
        <taxon>Danainae</taxon>
        <taxon>Danaini</taxon>
        <taxon>Danaina</taxon>
        <taxon>Danaus</taxon>
        <taxon>Anosia</taxon>
    </lineage>
</organism>
<dbReference type="AlphaFoldDB" id="A0A8J2QJL7"/>
<keyword evidence="1" id="KW-1133">Transmembrane helix</keyword>
<evidence type="ECO:0000313" key="3">
    <source>
        <dbReference type="Proteomes" id="UP000789524"/>
    </source>
</evidence>
<proteinExistence type="predicted"/>
<feature type="transmembrane region" description="Helical" evidence="1">
    <location>
        <begin position="53"/>
        <end position="73"/>
    </location>
</feature>
<comment type="caution">
    <text evidence="2">The sequence shown here is derived from an EMBL/GenBank/DDBJ whole genome shotgun (WGS) entry which is preliminary data.</text>
</comment>
<dbReference type="Proteomes" id="UP000789524">
    <property type="component" value="Unassembled WGS sequence"/>
</dbReference>
<keyword evidence="1" id="KW-0472">Membrane</keyword>
<name>A0A8J2QJL7_9NEOP</name>
<dbReference type="EMBL" id="CAKASE010000046">
    <property type="protein sequence ID" value="CAG9561166.1"/>
    <property type="molecule type" value="Genomic_DNA"/>
</dbReference>
<evidence type="ECO:0000313" key="2">
    <source>
        <dbReference type="EMBL" id="CAG9561166.1"/>
    </source>
</evidence>
<sequence>MCTEFQLECAARLLRLGKKRRANNNLRFNSKFMVIFALTIAATNAGVLPLAAAPAALVAPAVAPVASAAYAVAPYASSYSAHSINHAVAAPVVASAPVVAPAPLVAPAPVVPAAQYVAAPSPYFSRYVSSYPYYL</sequence>
<feature type="transmembrane region" description="Helical" evidence="1">
    <location>
        <begin position="28"/>
        <end position="47"/>
    </location>
</feature>
<protein>
    <submittedName>
        <fullName evidence="2">(African queen) hypothetical protein</fullName>
    </submittedName>
</protein>